<evidence type="ECO:0000256" key="1">
    <source>
        <dbReference type="SAM" id="Phobius"/>
    </source>
</evidence>
<sequence length="40" mass="4114">MSGDDLDSILGLLLLFGTHGHIVVDAGALMIADESGSKLM</sequence>
<feature type="transmembrane region" description="Helical" evidence="1">
    <location>
        <begin position="12"/>
        <end position="32"/>
    </location>
</feature>
<keyword evidence="1" id="KW-0472">Membrane</keyword>
<dbReference type="AlphaFoldDB" id="A0A7U2ICN2"/>
<keyword evidence="1" id="KW-1133">Transmembrane helix</keyword>
<dbReference type="EMBL" id="CP069044">
    <property type="protein sequence ID" value="QRD07391.1"/>
    <property type="molecule type" value="Genomic_DNA"/>
</dbReference>
<evidence type="ECO:0000313" key="2">
    <source>
        <dbReference type="EMBL" id="QRD07391.1"/>
    </source>
</evidence>
<protein>
    <submittedName>
        <fullName evidence="2">Uncharacterized protein</fullName>
    </submittedName>
</protein>
<keyword evidence="1" id="KW-0812">Transmembrane</keyword>
<gene>
    <name evidence="2" type="ORF">JI435_424320</name>
</gene>
<keyword evidence="3" id="KW-1185">Reference proteome</keyword>
<accession>A0A7U2ICN2</accession>
<name>A0A7U2ICN2_PHANO</name>
<reference evidence="3" key="1">
    <citation type="journal article" date="2021" name="BMC Genomics">
        <title>Chromosome-level genome assembly and manually-curated proteome of model necrotroph Parastagonospora nodorum Sn15 reveals a genome-wide trove of candidate effector homologs, and redundancy of virulence-related functions within an accessory chromosome.</title>
        <authorList>
            <person name="Bertazzoni S."/>
            <person name="Jones D.A.B."/>
            <person name="Phan H.T."/>
            <person name="Tan K.-C."/>
            <person name="Hane J.K."/>
        </authorList>
    </citation>
    <scope>NUCLEOTIDE SEQUENCE [LARGE SCALE GENOMIC DNA]</scope>
    <source>
        <strain evidence="3">SN15 / ATCC MYA-4574 / FGSC 10173)</strain>
    </source>
</reference>
<dbReference type="VEuPathDB" id="FungiDB:JI435_424320"/>
<dbReference type="Proteomes" id="UP000663193">
    <property type="component" value="Chromosome 22"/>
</dbReference>
<organism evidence="2 3">
    <name type="scientific">Phaeosphaeria nodorum (strain SN15 / ATCC MYA-4574 / FGSC 10173)</name>
    <name type="common">Glume blotch fungus</name>
    <name type="synonym">Parastagonospora nodorum</name>
    <dbReference type="NCBI Taxonomy" id="321614"/>
    <lineage>
        <taxon>Eukaryota</taxon>
        <taxon>Fungi</taxon>
        <taxon>Dikarya</taxon>
        <taxon>Ascomycota</taxon>
        <taxon>Pezizomycotina</taxon>
        <taxon>Dothideomycetes</taxon>
        <taxon>Pleosporomycetidae</taxon>
        <taxon>Pleosporales</taxon>
        <taxon>Pleosporineae</taxon>
        <taxon>Phaeosphaeriaceae</taxon>
        <taxon>Parastagonospora</taxon>
    </lineage>
</organism>
<proteinExistence type="predicted"/>
<evidence type="ECO:0000313" key="3">
    <source>
        <dbReference type="Proteomes" id="UP000663193"/>
    </source>
</evidence>